<dbReference type="InterPro" id="IPR055089">
    <property type="entry name" value="COP9_N"/>
</dbReference>
<evidence type="ECO:0000256" key="2">
    <source>
        <dbReference type="ARBA" id="ARBA00004496"/>
    </source>
</evidence>
<dbReference type="GO" id="GO:0006511">
    <property type="term" value="P:ubiquitin-dependent protein catabolic process"/>
    <property type="evidence" value="ECO:0007669"/>
    <property type="project" value="TreeGrafter"/>
</dbReference>
<dbReference type="InterPro" id="IPR000717">
    <property type="entry name" value="PCI_dom"/>
</dbReference>
<dbReference type="GO" id="GO:0005737">
    <property type="term" value="C:cytoplasm"/>
    <property type="evidence" value="ECO:0007669"/>
    <property type="project" value="UniProtKB-SubCell"/>
</dbReference>
<keyword evidence="7" id="KW-0539">Nucleus</keyword>
<keyword evidence="10" id="KW-1185">Reference proteome</keyword>
<evidence type="ECO:0000256" key="3">
    <source>
        <dbReference type="ARBA" id="ARBA00007084"/>
    </source>
</evidence>
<organism evidence="9 10">
    <name type="scientific">Phytophthora boehmeriae</name>
    <dbReference type="NCBI Taxonomy" id="109152"/>
    <lineage>
        <taxon>Eukaryota</taxon>
        <taxon>Sar</taxon>
        <taxon>Stramenopiles</taxon>
        <taxon>Oomycota</taxon>
        <taxon>Peronosporomycetes</taxon>
        <taxon>Peronosporales</taxon>
        <taxon>Peronosporaceae</taxon>
        <taxon>Phytophthora</taxon>
    </lineage>
</organism>
<evidence type="ECO:0000259" key="8">
    <source>
        <dbReference type="SMART" id="SM00088"/>
    </source>
</evidence>
<dbReference type="Pfam" id="PF01399">
    <property type="entry name" value="PCI"/>
    <property type="match status" value="1"/>
</dbReference>
<dbReference type="EMBL" id="JAGDFL010000355">
    <property type="protein sequence ID" value="KAG7391583.1"/>
    <property type="molecule type" value="Genomic_DNA"/>
</dbReference>
<evidence type="ECO:0000313" key="10">
    <source>
        <dbReference type="Proteomes" id="UP000693981"/>
    </source>
</evidence>
<evidence type="ECO:0000313" key="9">
    <source>
        <dbReference type="EMBL" id="KAG7391583.1"/>
    </source>
</evidence>
<proteinExistence type="inferred from homology"/>
<dbReference type="Pfam" id="PF22788">
    <property type="entry name" value="COP9_hel_rpt"/>
    <property type="match status" value="1"/>
</dbReference>
<keyword evidence="6" id="KW-0736">Signalosome</keyword>
<comment type="caution">
    <text evidence="9">The sequence shown here is derived from an EMBL/GenBank/DDBJ whole genome shotgun (WGS) entry which is preliminary data.</text>
</comment>
<dbReference type="GO" id="GO:0008180">
    <property type="term" value="C:COP9 signalosome"/>
    <property type="evidence" value="ECO:0007669"/>
    <property type="project" value="UniProtKB-KW"/>
</dbReference>
<evidence type="ECO:0000256" key="5">
    <source>
        <dbReference type="ARBA" id="ARBA00022490"/>
    </source>
</evidence>
<protein>
    <recommendedName>
        <fullName evidence="4">COP9 signalosome complex subunit 3</fullName>
    </recommendedName>
</protein>
<dbReference type="PANTHER" id="PTHR10758">
    <property type="entry name" value="26S PROTEASOME NON-ATPASE REGULATORY SUBUNIT 3/COP9 SIGNALOSOME COMPLEX SUBUNIT 3"/>
    <property type="match status" value="1"/>
</dbReference>
<name>A0A8T1WHZ7_9STRA</name>
<gene>
    <name evidence="9" type="primary">COPS3</name>
    <name evidence="9" type="ORF">PHYBOEH_006645</name>
</gene>
<evidence type="ECO:0000256" key="4">
    <source>
        <dbReference type="ARBA" id="ARBA00014878"/>
    </source>
</evidence>
<feature type="domain" description="PCI" evidence="8">
    <location>
        <begin position="315"/>
        <end position="401"/>
    </location>
</feature>
<comment type="subcellular location">
    <subcellularLocation>
        <location evidence="2">Cytoplasm</location>
    </subcellularLocation>
    <subcellularLocation>
        <location evidence="1">Nucleus</location>
    </subcellularLocation>
</comment>
<keyword evidence="5" id="KW-0963">Cytoplasm</keyword>
<accession>A0A8T1WHZ7</accession>
<dbReference type="OrthoDB" id="29061at2759"/>
<sequence>MEWGPLQPLLGLLTPEDNDNEDRKQADLTLAMALGSEEVTAAIKTASIAQLDLVLTHEALAIDRKPLSFLLLLSAKTHKVEHARGRPEEQAEERGRLLLQISQLFYQVPVAVAAKEIKRVSVLCGQYARLAVDLQQSVKTIFPLKSFLKRFHQQGHAVLTPMHAQFFYLCLHSKCYFAAMEILDQPILEIHSQSHLVSSVDFLGYAFYGGVLYLGEKRHQDALDFFQLAITAPAVSLSAFVIESYKKLLLVTLILRGEVAVLPKYTPFVVTRHIENHCTAYTDLVSAFVVEKNLATVMEVVTKYEELFTQDGNFGLVKQCVQAFKQRKLLQLTRTYATIELAEVATTAGMTSNDAVVAEKMLLALISTDQMHAVIDKQKAMVRFVLENEDGGAYQEEEQGEATRQLQLEMEKLVRVAVQLRAMDVELVTSAKFQSRLQKDKDRRMRLNMHNQQGDERMIVEGVSGMDTME</sequence>
<dbReference type="Proteomes" id="UP000693981">
    <property type="component" value="Unassembled WGS sequence"/>
</dbReference>
<evidence type="ECO:0000256" key="7">
    <source>
        <dbReference type="ARBA" id="ARBA00023242"/>
    </source>
</evidence>
<evidence type="ECO:0000256" key="1">
    <source>
        <dbReference type="ARBA" id="ARBA00004123"/>
    </source>
</evidence>
<dbReference type="InterPro" id="IPR050756">
    <property type="entry name" value="CSN3"/>
</dbReference>
<dbReference type="AlphaFoldDB" id="A0A8T1WHZ7"/>
<dbReference type="PANTHER" id="PTHR10758:SF1">
    <property type="entry name" value="COP9 SIGNALOSOME COMPLEX SUBUNIT 3"/>
    <property type="match status" value="1"/>
</dbReference>
<evidence type="ECO:0000256" key="6">
    <source>
        <dbReference type="ARBA" id="ARBA00022790"/>
    </source>
</evidence>
<dbReference type="SMART" id="SM00088">
    <property type="entry name" value="PINT"/>
    <property type="match status" value="1"/>
</dbReference>
<comment type="similarity">
    <text evidence="3">Belongs to the CSN3 family.</text>
</comment>
<reference evidence="9" key="1">
    <citation type="submission" date="2021-02" db="EMBL/GenBank/DDBJ databases">
        <authorList>
            <person name="Palmer J.M."/>
        </authorList>
    </citation>
    <scope>NUCLEOTIDE SEQUENCE</scope>
    <source>
        <strain evidence="9">SCRP23</strain>
    </source>
</reference>